<evidence type="ECO:0000256" key="3">
    <source>
        <dbReference type="ARBA" id="ARBA00022679"/>
    </source>
</evidence>
<organism evidence="7 8">
    <name type="scientific">Orbilia blumenaviensis</name>
    <dbReference type="NCBI Taxonomy" id="1796055"/>
    <lineage>
        <taxon>Eukaryota</taxon>
        <taxon>Fungi</taxon>
        <taxon>Dikarya</taxon>
        <taxon>Ascomycota</taxon>
        <taxon>Pezizomycotina</taxon>
        <taxon>Orbiliomycetes</taxon>
        <taxon>Orbiliales</taxon>
        <taxon>Orbiliaceae</taxon>
        <taxon>Orbilia</taxon>
    </lineage>
</organism>
<dbReference type="GO" id="GO:0016192">
    <property type="term" value="P:vesicle-mediated transport"/>
    <property type="evidence" value="ECO:0007669"/>
    <property type="project" value="UniProtKB-UniRule"/>
</dbReference>
<sequence>MSSTDLPEEAHLTPSALGTKAHWDSLYALEITNHSSNPSDIGTVWFSDSDCESRIYQYLTSDSLSLPPSTTFLDVGTGNGHLLFSLLEDGDFEGDGMVGVDYSEGSVELAKKIAEQTPNAEGVKFLQLDIIKSSPDLEFFGTRVSEEGGFDIILDKGTFDAISLSDEVLDDGSGRRIYEIYPEKVAKWLKPEEGIMLITSCNWTEEELVKKMTVEVSGLERMGRIKYPEFTFGGKKGSTVCTVAFRKKV</sequence>
<keyword evidence="8" id="KW-1185">Reference proteome</keyword>
<dbReference type="SUPFAM" id="SSF53335">
    <property type="entry name" value="S-adenosyl-L-methionine-dependent methyltransferases"/>
    <property type="match status" value="1"/>
</dbReference>
<dbReference type="GO" id="GO:0032259">
    <property type="term" value="P:methylation"/>
    <property type="evidence" value="ECO:0007669"/>
    <property type="project" value="UniProtKB-KW"/>
</dbReference>
<evidence type="ECO:0000256" key="5">
    <source>
        <dbReference type="HAMAP-Rule" id="MF_03188"/>
    </source>
</evidence>
<dbReference type="Pfam" id="PF13847">
    <property type="entry name" value="Methyltransf_31"/>
    <property type="match status" value="1"/>
</dbReference>
<dbReference type="GO" id="GO:0005737">
    <property type="term" value="C:cytoplasm"/>
    <property type="evidence" value="ECO:0007669"/>
    <property type="project" value="UniProtKB-SubCell"/>
</dbReference>
<evidence type="ECO:0000313" key="8">
    <source>
        <dbReference type="Proteomes" id="UP001373714"/>
    </source>
</evidence>
<dbReference type="Gene3D" id="3.40.50.150">
    <property type="entry name" value="Vaccinia Virus protein VP39"/>
    <property type="match status" value="1"/>
</dbReference>
<feature type="domain" description="Methyltransferase" evidence="6">
    <location>
        <begin position="69"/>
        <end position="213"/>
    </location>
</feature>
<keyword evidence="1 5" id="KW-0963">Cytoplasm</keyword>
<comment type="similarity">
    <text evidence="5">Belongs to the class I-like SAM-binding methyltransferase superfamily. EFM4 family.</text>
</comment>
<evidence type="ECO:0000256" key="1">
    <source>
        <dbReference type="ARBA" id="ARBA00022490"/>
    </source>
</evidence>
<dbReference type="Proteomes" id="UP001373714">
    <property type="component" value="Unassembled WGS sequence"/>
</dbReference>
<dbReference type="PANTHER" id="PTHR12843:SF5">
    <property type="entry name" value="EEF1A LYSINE METHYLTRANSFERASE 2"/>
    <property type="match status" value="1"/>
</dbReference>
<keyword evidence="2 5" id="KW-0489">Methyltransferase</keyword>
<evidence type="ECO:0000256" key="4">
    <source>
        <dbReference type="ARBA" id="ARBA00022691"/>
    </source>
</evidence>
<name>A0AAV9U3T0_9PEZI</name>
<comment type="caution">
    <text evidence="7">The sequence shown here is derived from an EMBL/GenBank/DDBJ whole genome shotgun (WGS) entry which is preliminary data.</text>
</comment>
<keyword evidence="5" id="KW-0813">Transport</keyword>
<keyword evidence="4 5" id="KW-0949">S-adenosyl-L-methionine</keyword>
<accession>A0AAV9U3T0</accession>
<dbReference type="PANTHER" id="PTHR12843">
    <property type="entry name" value="PROTEIN-LYSINE N-METHYLTRANSFERASE METTL10"/>
    <property type="match status" value="1"/>
</dbReference>
<dbReference type="CDD" id="cd02440">
    <property type="entry name" value="AdoMet_MTases"/>
    <property type="match status" value="1"/>
</dbReference>
<dbReference type="InterPro" id="IPR026635">
    <property type="entry name" value="Efm4/METTL10"/>
</dbReference>
<dbReference type="HAMAP" id="MF_03188">
    <property type="entry name" value="Methyltr_EFM4"/>
    <property type="match status" value="1"/>
</dbReference>
<evidence type="ECO:0000256" key="2">
    <source>
        <dbReference type="ARBA" id="ARBA00022603"/>
    </source>
</evidence>
<protein>
    <recommendedName>
        <fullName evidence="5">Protein-lysine N-methyltransferase EFM4</fullName>
        <ecNumber evidence="5">2.1.1.-</ecNumber>
    </recommendedName>
    <alternativeName>
        <fullName evidence="5">Elongation factor methyltransferase 4</fullName>
    </alternativeName>
</protein>
<dbReference type="InterPro" id="IPR029063">
    <property type="entry name" value="SAM-dependent_MTases_sf"/>
</dbReference>
<reference evidence="7 8" key="1">
    <citation type="submission" date="2019-10" db="EMBL/GenBank/DDBJ databases">
        <authorList>
            <person name="Palmer J.M."/>
        </authorList>
    </citation>
    <scope>NUCLEOTIDE SEQUENCE [LARGE SCALE GENOMIC DNA]</scope>
    <source>
        <strain evidence="7 8">TWF730</strain>
    </source>
</reference>
<comment type="subcellular location">
    <subcellularLocation>
        <location evidence="5">Cytoplasm</location>
    </subcellularLocation>
</comment>
<proteinExistence type="inferred from homology"/>
<dbReference type="GO" id="GO:0016279">
    <property type="term" value="F:protein-lysine N-methyltransferase activity"/>
    <property type="evidence" value="ECO:0007669"/>
    <property type="project" value="UniProtKB-UniRule"/>
</dbReference>
<dbReference type="AlphaFoldDB" id="A0AAV9U3T0"/>
<keyword evidence="3 5" id="KW-0808">Transferase</keyword>
<comment type="function">
    <text evidence="5">S-adenosyl-L-methionine-dependent protein-lysine N-methyltransferase that mono- and dimethylates elongation factor 1-alpha at 'Lys-316'. May play a role in intracellular transport.</text>
</comment>
<evidence type="ECO:0000313" key="7">
    <source>
        <dbReference type="EMBL" id="KAK6333621.1"/>
    </source>
</evidence>
<evidence type="ECO:0000259" key="6">
    <source>
        <dbReference type="Pfam" id="PF13847"/>
    </source>
</evidence>
<dbReference type="EMBL" id="JAVHNS010000016">
    <property type="protein sequence ID" value="KAK6333621.1"/>
    <property type="molecule type" value="Genomic_DNA"/>
</dbReference>
<dbReference type="EC" id="2.1.1.-" evidence="5"/>
<dbReference type="InterPro" id="IPR025714">
    <property type="entry name" value="Methyltranfer_dom"/>
</dbReference>
<gene>
    <name evidence="5" type="primary">EFM4</name>
    <name evidence="7" type="ORF">TWF730_003807</name>
</gene>